<feature type="compositionally biased region" description="Low complexity" evidence="1">
    <location>
        <begin position="20"/>
        <end position="40"/>
    </location>
</feature>
<reference evidence="3 4" key="1">
    <citation type="submission" date="2019-08" db="EMBL/GenBank/DDBJ databases">
        <title>Actinomadura sp. nov. CYP1-5 isolated from mountain soil.</title>
        <authorList>
            <person name="Songsumanus A."/>
            <person name="Kuncharoen N."/>
            <person name="Kudo T."/>
            <person name="Yuki M."/>
            <person name="Igarashi Y."/>
            <person name="Tanasupawat S."/>
        </authorList>
    </citation>
    <scope>NUCLEOTIDE SEQUENCE [LARGE SCALE GENOMIC DNA]</scope>
    <source>
        <strain evidence="3 4">CYP1-5</strain>
    </source>
</reference>
<keyword evidence="3" id="KW-0560">Oxidoreductase</keyword>
<dbReference type="Gene3D" id="2.70.50.50">
    <property type="entry name" value="chitin-binding protein cbp21"/>
    <property type="match status" value="1"/>
</dbReference>
<dbReference type="EMBL" id="VSRQ01000006">
    <property type="protein sequence ID" value="TYK46306.1"/>
    <property type="molecule type" value="Genomic_DNA"/>
</dbReference>
<gene>
    <name evidence="3" type="ORF">FXF68_29455</name>
</gene>
<dbReference type="GO" id="GO:0004497">
    <property type="term" value="F:monooxygenase activity"/>
    <property type="evidence" value="ECO:0007669"/>
    <property type="project" value="UniProtKB-KW"/>
</dbReference>
<feature type="region of interest" description="Disordered" evidence="1">
    <location>
        <begin position="20"/>
        <end position="68"/>
    </location>
</feature>
<dbReference type="InterPro" id="IPR004302">
    <property type="entry name" value="Cellulose/chitin-bd_N"/>
</dbReference>
<dbReference type="Proteomes" id="UP000323505">
    <property type="component" value="Unassembled WGS sequence"/>
</dbReference>
<evidence type="ECO:0000256" key="1">
    <source>
        <dbReference type="SAM" id="MobiDB-lite"/>
    </source>
</evidence>
<dbReference type="InterPro" id="IPR014756">
    <property type="entry name" value="Ig_E-set"/>
</dbReference>
<evidence type="ECO:0000313" key="3">
    <source>
        <dbReference type="EMBL" id="TYK46306.1"/>
    </source>
</evidence>
<accession>A0A5D3FEK7</accession>
<proteinExistence type="predicted"/>
<keyword evidence="4" id="KW-1185">Reference proteome</keyword>
<comment type="caution">
    <text evidence="3">The sequence shown here is derived from an EMBL/GenBank/DDBJ whole genome shotgun (WGS) entry which is preliminary data.</text>
</comment>
<dbReference type="SUPFAM" id="SSF81296">
    <property type="entry name" value="E set domains"/>
    <property type="match status" value="1"/>
</dbReference>
<protein>
    <submittedName>
        <fullName evidence="3">Lytic polysaccharide monooxygenase</fullName>
    </submittedName>
</protein>
<dbReference type="AlphaFoldDB" id="A0A5D3FEK7"/>
<dbReference type="Pfam" id="PF03067">
    <property type="entry name" value="LPMO_10"/>
    <property type="match status" value="1"/>
</dbReference>
<name>A0A5D3FEK7_9ACTN</name>
<dbReference type="RefSeq" id="WP_148764785.1">
    <property type="nucleotide sequence ID" value="NZ_VSRQ01000006.1"/>
</dbReference>
<keyword evidence="3" id="KW-0503">Monooxygenase</keyword>
<evidence type="ECO:0000313" key="4">
    <source>
        <dbReference type="Proteomes" id="UP000323505"/>
    </source>
</evidence>
<evidence type="ECO:0000259" key="2">
    <source>
        <dbReference type="Pfam" id="PF03067"/>
    </source>
</evidence>
<sequence>MPARIRPPHTRTLALAATASAGPAAGRGGSAPLDGQLDGLLDGRRPAGGKRSSSSTARRGTPPHKHGRRLVLAGWDIADTGNAFYQCSDAEFG</sequence>
<organism evidence="3 4">
    <name type="scientific">Actinomadura decatromicini</name>
    <dbReference type="NCBI Taxonomy" id="2604572"/>
    <lineage>
        <taxon>Bacteria</taxon>
        <taxon>Bacillati</taxon>
        <taxon>Actinomycetota</taxon>
        <taxon>Actinomycetes</taxon>
        <taxon>Streptosporangiales</taxon>
        <taxon>Thermomonosporaceae</taxon>
        <taxon>Actinomadura</taxon>
    </lineage>
</organism>
<feature type="domain" description="Chitin-binding type-4" evidence="2">
    <location>
        <begin position="54"/>
        <end position="89"/>
    </location>
</feature>